<dbReference type="Gene3D" id="1.10.533.10">
    <property type="entry name" value="Death Domain, Fas"/>
    <property type="match status" value="1"/>
</dbReference>
<evidence type="ECO:0000256" key="2">
    <source>
        <dbReference type="ARBA" id="ARBA00022737"/>
    </source>
</evidence>
<keyword evidence="4" id="KW-0472">Membrane</keyword>
<dbReference type="InterPro" id="IPR051165">
    <property type="entry name" value="Multifunctional_ANK_Repeat"/>
</dbReference>
<evidence type="ECO:0000256" key="1">
    <source>
        <dbReference type="ARBA" id="ARBA00004370"/>
    </source>
</evidence>
<keyword evidence="3" id="KW-0040">ANK repeat</keyword>
<dbReference type="EMBL" id="SEYY01024416">
    <property type="protein sequence ID" value="KAB7494140.1"/>
    <property type="molecule type" value="Genomic_DNA"/>
</dbReference>
<dbReference type="InterPro" id="IPR000488">
    <property type="entry name" value="Death_dom"/>
</dbReference>
<dbReference type="AlphaFoldDB" id="A0A5N5SKC0"/>
<evidence type="ECO:0000256" key="4">
    <source>
        <dbReference type="ARBA" id="ARBA00023136"/>
    </source>
</evidence>
<evidence type="ECO:0000313" key="6">
    <source>
        <dbReference type="EMBL" id="KAB7494140.1"/>
    </source>
</evidence>
<dbReference type="OrthoDB" id="20872at2759"/>
<feature type="domain" description="Death" evidence="5">
    <location>
        <begin position="187"/>
        <end position="245"/>
    </location>
</feature>
<dbReference type="Pfam" id="PF17809">
    <property type="entry name" value="UPA_2"/>
    <property type="match status" value="1"/>
</dbReference>
<keyword evidence="7" id="KW-1185">Reference proteome</keyword>
<comment type="caution">
    <text evidence="6">The sequence shown here is derived from an EMBL/GenBank/DDBJ whole genome shotgun (WGS) entry which is preliminary data.</text>
</comment>
<keyword evidence="2" id="KW-0677">Repeat</keyword>
<name>A0A5N5SKC0_9CRUS</name>
<protein>
    <recommendedName>
        <fullName evidence="5">Death domain-containing protein</fullName>
    </recommendedName>
</protein>
<dbReference type="PANTHER" id="PTHR24123:SF141">
    <property type="entry name" value="ANKYRIN 2, ISOFORM U"/>
    <property type="match status" value="1"/>
</dbReference>
<dbReference type="Pfam" id="PF00531">
    <property type="entry name" value="Death"/>
    <property type="match status" value="1"/>
</dbReference>
<organism evidence="6 7">
    <name type="scientific">Armadillidium nasatum</name>
    <dbReference type="NCBI Taxonomy" id="96803"/>
    <lineage>
        <taxon>Eukaryota</taxon>
        <taxon>Metazoa</taxon>
        <taxon>Ecdysozoa</taxon>
        <taxon>Arthropoda</taxon>
        <taxon>Crustacea</taxon>
        <taxon>Multicrustacea</taxon>
        <taxon>Malacostraca</taxon>
        <taxon>Eumalacostraca</taxon>
        <taxon>Peracarida</taxon>
        <taxon>Isopoda</taxon>
        <taxon>Oniscidea</taxon>
        <taxon>Crinocheta</taxon>
        <taxon>Armadillidiidae</taxon>
        <taxon>Armadillidium</taxon>
    </lineage>
</organism>
<dbReference type="GO" id="GO:0016020">
    <property type="term" value="C:membrane"/>
    <property type="evidence" value="ECO:0007669"/>
    <property type="project" value="UniProtKB-SubCell"/>
</dbReference>
<dbReference type="SUPFAM" id="SSF47986">
    <property type="entry name" value="DEATH domain"/>
    <property type="match status" value="1"/>
</dbReference>
<dbReference type="PANTHER" id="PTHR24123">
    <property type="entry name" value="ANKYRIN REPEAT-CONTAINING"/>
    <property type="match status" value="1"/>
</dbReference>
<evidence type="ECO:0000313" key="7">
    <source>
        <dbReference type="Proteomes" id="UP000326759"/>
    </source>
</evidence>
<dbReference type="Proteomes" id="UP000326759">
    <property type="component" value="Unassembled WGS sequence"/>
</dbReference>
<dbReference type="CDD" id="cd08317">
    <property type="entry name" value="Death_ank"/>
    <property type="match status" value="1"/>
</dbReference>
<reference evidence="6 7" key="1">
    <citation type="journal article" date="2019" name="PLoS Biol.">
        <title>Sex chromosomes control vertical transmission of feminizing Wolbachia symbionts in an isopod.</title>
        <authorList>
            <person name="Becking T."/>
            <person name="Chebbi M.A."/>
            <person name="Giraud I."/>
            <person name="Moumen B."/>
            <person name="Laverre T."/>
            <person name="Caubet Y."/>
            <person name="Peccoud J."/>
            <person name="Gilbert C."/>
            <person name="Cordaux R."/>
        </authorList>
    </citation>
    <scope>NUCLEOTIDE SEQUENCE [LARGE SCALE GENOMIC DNA]</scope>
    <source>
        <strain evidence="6">ANa2</strain>
        <tissue evidence="6">Whole body excluding digestive tract and cuticle</tissue>
    </source>
</reference>
<accession>A0A5N5SKC0</accession>
<dbReference type="InterPro" id="IPR040745">
    <property type="entry name" value="Ankyrin_UPA"/>
</dbReference>
<dbReference type="InterPro" id="IPR011029">
    <property type="entry name" value="DEATH-like_dom_sf"/>
</dbReference>
<evidence type="ECO:0000259" key="5">
    <source>
        <dbReference type="PROSITE" id="PS50017"/>
    </source>
</evidence>
<evidence type="ECO:0000256" key="3">
    <source>
        <dbReference type="ARBA" id="ARBA00023043"/>
    </source>
</evidence>
<comment type="subcellular location">
    <subcellularLocation>
        <location evidence="1">Membrane</location>
    </subcellularLocation>
</comment>
<dbReference type="GO" id="GO:0007165">
    <property type="term" value="P:signal transduction"/>
    <property type="evidence" value="ECO:0007669"/>
    <property type="project" value="InterPro"/>
</dbReference>
<proteinExistence type="predicted"/>
<dbReference type="PROSITE" id="PS50017">
    <property type="entry name" value="DEATH_DOMAIN"/>
    <property type="match status" value="1"/>
</dbReference>
<sequence>MNFVAKSRDVEVLEGKSQYLEFAGNLIPVTKSGDQLAFNFYAFRENRLPFTVRVKDQNAESCGRVAFMRQPKLLSWRRLSFFTGLFQPLIKSESLQVGRGEAPQSPICTLNLSLPDNIQPEPAPSEPDLLALEKNKYFELISETLPQLQISQRSRNHSYKKVLVVEMFIKNKVLWKKLGKAETIHKADLRLSDISNMLASDWVALAKELEISDSDINIIKTQYPDNTPQQAIVMLRLWMQTSGNKVKPNKRYISYCILNARFSFYKYRQLETLYKKPFEQYTGTTL</sequence>
<gene>
    <name evidence="6" type="ORF">Anas_01326</name>
</gene>
<dbReference type="Gene3D" id="2.60.40.2660">
    <property type="match status" value="1"/>
</dbReference>